<dbReference type="RefSeq" id="WP_112898775.1">
    <property type="nucleotide sequence ID" value="NZ_CP030750.1"/>
</dbReference>
<proteinExistence type="predicted"/>
<name>A0AAD0LBZ2_PSEPU</name>
<accession>A0AAD0LBZ2</accession>
<reference evidence="1 2" key="1">
    <citation type="submission" date="2018-06" db="EMBL/GenBank/DDBJ databases">
        <title>The genome of Pseudomonas putida NX-1, a lignin degrader.</title>
        <authorList>
            <person name="Xu Z."/>
        </authorList>
    </citation>
    <scope>NUCLEOTIDE SEQUENCE [LARGE SCALE GENOMIC DNA]</scope>
    <source>
        <strain evidence="1 2">NX-1</strain>
    </source>
</reference>
<evidence type="ECO:0000313" key="1">
    <source>
        <dbReference type="EMBL" id="AXA25899.1"/>
    </source>
</evidence>
<protein>
    <submittedName>
        <fullName evidence="1">Phage tail protein</fullName>
    </submittedName>
</protein>
<sequence length="280" mass="29375">MAYEEQMTRVLSSVVAAGEAGRNGPGGMLDPLNIAVMGMTVAADELERRSSLDPQKGAKLQRGLRAIRAAQGFATQVANKSGPSTPGTTAVLGVLAVLGSQTGRASSAANRIAGLVGKTPGILPTGAIKPVGSSAAAAVKPFAHLLVMQPLKPGGRTFYFNLDTAAFDELSRKTAYRWQGQERLTRDIAQQGVGQGEDRLTIKGAIFPTFKGGIGQLDALRAIARELKPMMLTTGYGSVLGSWCLVSVDEEQASLLAGGIPRKQSFALEFVKYGVDMQNV</sequence>
<dbReference type="PIRSF" id="PIRSF011237">
    <property type="entry name" value="UP2"/>
    <property type="match status" value="1"/>
</dbReference>
<dbReference type="Pfam" id="PF06995">
    <property type="entry name" value="Phage_P2_GpU"/>
    <property type="match status" value="1"/>
</dbReference>
<gene>
    <name evidence="1" type="ORF">C1S65_17935</name>
</gene>
<dbReference type="InterPro" id="IPR014458">
    <property type="entry name" value="Unchr_Phage_P2-GpU-fusion"/>
</dbReference>
<evidence type="ECO:0000313" key="2">
    <source>
        <dbReference type="Proteomes" id="UP000251617"/>
    </source>
</evidence>
<dbReference type="InterPro" id="IPR009734">
    <property type="entry name" value="Myoviridae_GpU"/>
</dbReference>
<dbReference type="AlphaFoldDB" id="A0AAD0LBZ2"/>
<dbReference type="Proteomes" id="UP000251617">
    <property type="component" value="Chromosome"/>
</dbReference>
<organism evidence="1 2">
    <name type="scientific">Pseudomonas putida</name>
    <name type="common">Arthrobacter siderocapsulatus</name>
    <dbReference type="NCBI Taxonomy" id="303"/>
    <lineage>
        <taxon>Bacteria</taxon>
        <taxon>Pseudomonadati</taxon>
        <taxon>Pseudomonadota</taxon>
        <taxon>Gammaproteobacteria</taxon>
        <taxon>Pseudomonadales</taxon>
        <taxon>Pseudomonadaceae</taxon>
        <taxon>Pseudomonas</taxon>
    </lineage>
</organism>
<dbReference type="EMBL" id="CP030750">
    <property type="protein sequence ID" value="AXA25899.1"/>
    <property type="molecule type" value="Genomic_DNA"/>
</dbReference>